<dbReference type="PANTHER" id="PTHR34309">
    <property type="entry name" value="SLR1406 PROTEIN"/>
    <property type="match status" value="1"/>
</dbReference>
<dbReference type="RefSeq" id="WP_337713789.1">
    <property type="nucleotide sequence ID" value="NZ_JBBEGL010000003.1"/>
</dbReference>
<dbReference type="PANTHER" id="PTHR34309:SF1">
    <property type="entry name" value="PROTEIN GLCG"/>
    <property type="match status" value="1"/>
</dbReference>
<dbReference type="EMBL" id="JBBEGL010000003">
    <property type="protein sequence ID" value="MEJ2887309.1"/>
    <property type="molecule type" value="Genomic_DNA"/>
</dbReference>
<accession>A0ABU8N5U5</accession>
<name>A0ABU8N5U5_9PSEU</name>
<dbReference type="SUPFAM" id="SSF143744">
    <property type="entry name" value="GlcG-like"/>
    <property type="match status" value="1"/>
</dbReference>
<evidence type="ECO:0000313" key="2">
    <source>
        <dbReference type="Proteomes" id="UP001370100"/>
    </source>
</evidence>
<dbReference type="Gene3D" id="3.30.450.150">
    <property type="entry name" value="Haem-degrading domain"/>
    <property type="match status" value="1"/>
</dbReference>
<keyword evidence="2" id="KW-1185">Reference proteome</keyword>
<comment type="caution">
    <text evidence="1">The sequence shown here is derived from an EMBL/GenBank/DDBJ whole genome shotgun (WGS) entry which is preliminary data.</text>
</comment>
<dbReference type="Proteomes" id="UP001370100">
    <property type="component" value="Unassembled WGS sequence"/>
</dbReference>
<dbReference type="InterPro" id="IPR005624">
    <property type="entry name" value="PduO/GlcC-like"/>
</dbReference>
<dbReference type="InterPro" id="IPR052517">
    <property type="entry name" value="GlcG_carb_metab_protein"/>
</dbReference>
<reference evidence="1 2" key="1">
    <citation type="submission" date="2024-03" db="EMBL/GenBank/DDBJ databases">
        <title>Actinomycetospora sp. OC33-EN06, a novel actinomycete isolated from wild orchid (Aerides multiflora).</title>
        <authorList>
            <person name="Suriyachadkun C."/>
        </authorList>
    </citation>
    <scope>NUCLEOTIDE SEQUENCE [LARGE SCALE GENOMIC DNA]</scope>
    <source>
        <strain evidence="1 2">OC33-EN06</strain>
    </source>
</reference>
<protein>
    <submittedName>
        <fullName evidence="1">Heme-binding protein</fullName>
    </submittedName>
</protein>
<gene>
    <name evidence="1" type="ORF">WCD41_12695</name>
</gene>
<proteinExistence type="predicted"/>
<sequence>MNPLTAADARRVLDAAVAHAEQMPQPMVIAVVDAAAHLVAFLRMDGAILGSIDVAQRKARTSALFRTATGELHAAVAGPEAPLHGLDTTNRGLIVFGGGEPLLRDGEVIGAIGVSAGTAEQDTEVARAGTTAL</sequence>
<dbReference type="Pfam" id="PF03928">
    <property type="entry name" value="HbpS-like"/>
    <property type="match status" value="1"/>
</dbReference>
<organism evidence="1 2">
    <name type="scientific">Actinomycetospora aeridis</name>
    <dbReference type="NCBI Taxonomy" id="3129231"/>
    <lineage>
        <taxon>Bacteria</taxon>
        <taxon>Bacillati</taxon>
        <taxon>Actinomycetota</taxon>
        <taxon>Actinomycetes</taxon>
        <taxon>Pseudonocardiales</taxon>
        <taxon>Pseudonocardiaceae</taxon>
        <taxon>Actinomycetospora</taxon>
    </lineage>
</organism>
<evidence type="ECO:0000313" key="1">
    <source>
        <dbReference type="EMBL" id="MEJ2887309.1"/>
    </source>
</evidence>
<dbReference type="InterPro" id="IPR038084">
    <property type="entry name" value="PduO/GlcC-like_sf"/>
</dbReference>